<sequence>MDINRKLLENPWTLIEEMADEETKEEFELDDILVDISLKIINYRIDQEITQKQLAEKLKVSQAMISKLESGEYNPTIGQLWKISKKLGWTFEVLMKERVEAQVWNTDNAKIESGNEEMSDEGIIDQIAEGA</sequence>
<evidence type="ECO:0000313" key="3">
    <source>
        <dbReference type="EMBL" id="ABR49272.1"/>
    </source>
</evidence>
<dbReference type="PANTHER" id="PTHR46797:SF1">
    <property type="entry name" value="METHYLPHOSPHONATE SYNTHASE"/>
    <property type="match status" value="1"/>
</dbReference>
<feature type="domain" description="HTH cro/C1-type" evidence="2">
    <location>
        <begin position="40"/>
        <end position="94"/>
    </location>
</feature>
<dbReference type="eggNOG" id="COG1813">
    <property type="taxonomic scope" value="Bacteria"/>
</dbReference>
<accession>A6TSV4</accession>
<keyword evidence="1" id="KW-0238">DNA-binding</keyword>
<dbReference type="GO" id="GO:0003700">
    <property type="term" value="F:DNA-binding transcription factor activity"/>
    <property type="evidence" value="ECO:0007669"/>
    <property type="project" value="TreeGrafter"/>
</dbReference>
<dbReference type="EMBL" id="CP000724">
    <property type="protein sequence ID" value="ABR49272.1"/>
    <property type="molecule type" value="Genomic_DNA"/>
</dbReference>
<dbReference type="Gene3D" id="1.10.260.40">
    <property type="entry name" value="lambda repressor-like DNA-binding domains"/>
    <property type="match status" value="1"/>
</dbReference>
<dbReference type="OrthoDB" id="428540at2"/>
<dbReference type="SUPFAM" id="SSF47413">
    <property type="entry name" value="lambda repressor-like DNA-binding domains"/>
    <property type="match status" value="1"/>
</dbReference>
<dbReference type="AlphaFoldDB" id="A6TSV4"/>
<dbReference type="PROSITE" id="PS50943">
    <property type="entry name" value="HTH_CROC1"/>
    <property type="match status" value="1"/>
</dbReference>
<reference evidence="4" key="1">
    <citation type="journal article" date="2016" name="Genome Announc.">
        <title>Complete genome sequence of Alkaliphilus metalliredigens strain QYMF, an alkaliphilic and metal-reducing bacterium isolated from borax-contaminated leachate ponds.</title>
        <authorList>
            <person name="Hwang C."/>
            <person name="Copeland A."/>
            <person name="Lucas S."/>
            <person name="Lapidus A."/>
            <person name="Barry K."/>
            <person name="Detter J.C."/>
            <person name="Glavina Del Rio T."/>
            <person name="Hammon N."/>
            <person name="Israni S."/>
            <person name="Dalin E."/>
            <person name="Tice H."/>
            <person name="Pitluck S."/>
            <person name="Chertkov O."/>
            <person name="Brettin T."/>
            <person name="Bruce D."/>
            <person name="Han C."/>
            <person name="Schmutz J."/>
            <person name="Larimer F."/>
            <person name="Land M.L."/>
            <person name="Hauser L."/>
            <person name="Kyrpides N."/>
            <person name="Mikhailova N."/>
            <person name="Ye Q."/>
            <person name="Zhou J."/>
            <person name="Richardson P."/>
            <person name="Fields M.W."/>
        </authorList>
    </citation>
    <scope>NUCLEOTIDE SEQUENCE [LARGE SCALE GENOMIC DNA]</scope>
    <source>
        <strain evidence="4">QYMF</strain>
    </source>
</reference>
<gene>
    <name evidence="3" type="ordered locus">Amet_3133</name>
</gene>
<dbReference type="InterPro" id="IPR010982">
    <property type="entry name" value="Lambda_DNA-bd_dom_sf"/>
</dbReference>
<dbReference type="CDD" id="cd00093">
    <property type="entry name" value="HTH_XRE"/>
    <property type="match status" value="1"/>
</dbReference>
<dbReference type="InterPro" id="IPR050807">
    <property type="entry name" value="TransReg_Diox_bact_type"/>
</dbReference>
<dbReference type="GO" id="GO:0003677">
    <property type="term" value="F:DNA binding"/>
    <property type="evidence" value="ECO:0007669"/>
    <property type="project" value="UniProtKB-KW"/>
</dbReference>
<dbReference type="PANTHER" id="PTHR46797">
    <property type="entry name" value="HTH-TYPE TRANSCRIPTIONAL REGULATOR"/>
    <property type="match status" value="1"/>
</dbReference>
<dbReference type="Pfam" id="PF01381">
    <property type="entry name" value="HTH_3"/>
    <property type="match status" value="1"/>
</dbReference>
<organism evidence="3 4">
    <name type="scientific">Alkaliphilus metalliredigens (strain QYMF)</name>
    <dbReference type="NCBI Taxonomy" id="293826"/>
    <lineage>
        <taxon>Bacteria</taxon>
        <taxon>Bacillati</taxon>
        <taxon>Bacillota</taxon>
        <taxon>Clostridia</taxon>
        <taxon>Peptostreptococcales</taxon>
        <taxon>Natronincolaceae</taxon>
        <taxon>Alkaliphilus</taxon>
    </lineage>
</organism>
<proteinExistence type="predicted"/>
<evidence type="ECO:0000313" key="4">
    <source>
        <dbReference type="Proteomes" id="UP000001572"/>
    </source>
</evidence>
<dbReference type="InterPro" id="IPR001387">
    <property type="entry name" value="Cro/C1-type_HTH"/>
</dbReference>
<dbReference type="STRING" id="293826.Amet_3133"/>
<dbReference type="HOGENOM" id="CLU_066192_18_1_9"/>
<protein>
    <submittedName>
        <fullName evidence="3">Helix-turn-helix domain protein</fullName>
    </submittedName>
</protein>
<name>A6TSV4_ALKMQ</name>
<dbReference type="KEGG" id="amt:Amet_3133"/>
<evidence type="ECO:0000256" key="1">
    <source>
        <dbReference type="ARBA" id="ARBA00023125"/>
    </source>
</evidence>
<evidence type="ECO:0000259" key="2">
    <source>
        <dbReference type="PROSITE" id="PS50943"/>
    </source>
</evidence>
<dbReference type="GO" id="GO:0005829">
    <property type="term" value="C:cytosol"/>
    <property type="evidence" value="ECO:0007669"/>
    <property type="project" value="TreeGrafter"/>
</dbReference>
<dbReference type="SMART" id="SM00530">
    <property type="entry name" value="HTH_XRE"/>
    <property type="match status" value="1"/>
</dbReference>
<dbReference type="Proteomes" id="UP000001572">
    <property type="component" value="Chromosome"/>
</dbReference>
<keyword evidence="4" id="KW-1185">Reference proteome</keyword>
<dbReference type="RefSeq" id="WP_012064238.1">
    <property type="nucleotide sequence ID" value="NC_009633.1"/>
</dbReference>